<dbReference type="PANTHER" id="PTHR14969:SF13">
    <property type="entry name" value="AT30094P"/>
    <property type="match status" value="1"/>
</dbReference>
<organism evidence="3 4">
    <name type="scientific">Deinococcus peraridilitoris (strain DSM 19664 / LMG 22246 / CIP 109416 / KR-200)</name>
    <dbReference type="NCBI Taxonomy" id="937777"/>
    <lineage>
        <taxon>Bacteria</taxon>
        <taxon>Thermotogati</taxon>
        <taxon>Deinococcota</taxon>
        <taxon>Deinococci</taxon>
        <taxon>Deinococcales</taxon>
        <taxon>Deinococcaceae</taxon>
        <taxon>Deinococcus</taxon>
    </lineage>
</organism>
<name>L0A005_DEIPD</name>
<protein>
    <submittedName>
        <fullName evidence="3">Membrane-associated phospholipid phosphatase</fullName>
    </submittedName>
</protein>
<dbReference type="Pfam" id="PF01569">
    <property type="entry name" value="PAP2"/>
    <property type="match status" value="1"/>
</dbReference>
<evidence type="ECO:0000313" key="3">
    <source>
        <dbReference type="EMBL" id="AFZ67161.1"/>
    </source>
</evidence>
<accession>L0A005</accession>
<feature type="domain" description="Phosphatidic acid phosphatase type 2/haloperoxidase" evidence="2">
    <location>
        <begin position="108"/>
        <end position="216"/>
    </location>
</feature>
<dbReference type="SMART" id="SM00014">
    <property type="entry name" value="acidPPc"/>
    <property type="match status" value="1"/>
</dbReference>
<dbReference type="STRING" id="937777.Deipe_1623"/>
<evidence type="ECO:0000259" key="2">
    <source>
        <dbReference type="SMART" id="SM00014"/>
    </source>
</evidence>
<dbReference type="KEGG" id="dpd:Deipe_1623"/>
<dbReference type="eggNOG" id="COG0671">
    <property type="taxonomic scope" value="Bacteria"/>
</dbReference>
<proteinExistence type="predicted"/>
<dbReference type="HOGENOM" id="CLU_072573_3_0_0"/>
<keyword evidence="1" id="KW-0472">Membrane</keyword>
<evidence type="ECO:0000313" key="4">
    <source>
        <dbReference type="Proteomes" id="UP000010467"/>
    </source>
</evidence>
<dbReference type="InterPro" id="IPR036938">
    <property type="entry name" value="PAP2/HPO_sf"/>
</dbReference>
<feature type="transmembrane region" description="Helical" evidence="1">
    <location>
        <begin position="107"/>
        <end position="129"/>
    </location>
</feature>
<feature type="transmembrane region" description="Helical" evidence="1">
    <location>
        <begin position="174"/>
        <end position="195"/>
    </location>
</feature>
<dbReference type="EMBL" id="CP003382">
    <property type="protein sequence ID" value="AFZ67161.1"/>
    <property type="molecule type" value="Genomic_DNA"/>
</dbReference>
<dbReference type="PATRIC" id="fig|937777.3.peg.1624"/>
<dbReference type="Proteomes" id="UP000010467">
    <property type="component" value="Chromosome"/>
</dbReference>
<feature type="transmembrane region" description="Helical" evidence="1">
    <location>
        <begin position="76"/>
        <end position="100"/>
    </location>
</feature>
<dbReference type="AlphaFoldDB" id="L0A005"/>
<keyword evidence="1" id="KW-0812">Transmembrane</keyword>
<gene>
    <name evidence="3" type="ordered locus">Deipe_1623</name>
</gene>
<feature type="transmembrane region" description="Helical" evidence="1">
    <location>
        <begin position="201"/>
        <end position="218"/>
    </location>
</feature>
<dbReference type="Gene3D" id="1.20.144.10">
    <property type="entry name" value="Phosphatidic acid phosphatase type 2/haloperoxidase"/>
    <property type="match status" value="1"/>
</dbReference>
<dbReference type="InterPro" id="IPR000326">
    <property type="entry name" value="PAP2/HPO"/>
</dbReference>
<evidence type="ECO:0000256" key="1">
    <source>
        <dbReference type="SAM" id="Phobius"/>
    </source>
</evidence>
<sequence length="237" mass="25479">MMSTPGDMTDIRLPASLHAFLRTYGNTLLLSFLLAFIPLGVLAFVAAHFSGADGFAFEQPLQQWIRSQRTSTRDVLAVALHVIGGVWGMMALGLVTTIALYRLQPRLAWLLLSSMLGTALIGVTLRFVFDRPRPAGDSLVSEPDGSFPSGHVMVLTALVVVLCAVVWPTKARSVAVAIGAVVVVMMMWSRVYAGVHHVTDVVAGALFALVWTVGLTRATRAHQVLRQGAPGVPRARP</sequence>
<keyword evidence="4" id="KW-1185">Reference proteome</keyword>
<dbReference type="SUPFAM" id="SSF48317">
    <property type="entry name" value="Acid phosphatase/Vanadium-dependent haloperoxidase"/>
    <property type="match status" value="1"/>
</dbReference>
<dbReference type="CDD" id="cd03392">
    <property type="entry name" value="PAP2_like_2"/>
    <property type="match status" value="1"/>
</dbReference>
<reference evidence="4" key="1">
    <citation type="submission" date="2012-03" db="EMBL/GenBank/DDBJ databases">
        <title>Complete sequence of chromosome of Deinococcus peraridilitoris DSM 19664.</title>
        <authorList>
            <person name="Lucas S."/>
            <person name="Copeland A."/>
            <person name="Lapidus A."/>
            <person name="Glavina del Rio T."/>
            <person name="Dalin E."/>
            <person name="Tice H."/>
            <person name="Bruce D."/>
            <person name="Goodwin L."/>
            <person name="Pitluck S."/>
            <person name="Peters L."/>
            <person name="Mikhailova N."/>
            <person name="Lu M."/>
            <person name="Kyrpides N."/>
            <person name="Mavromatis K."/>
            <person name="Ivanova N."/>
            <person name="Brettin T."/>
            <person name="Detter J.C."/>
            <person name="Han C."/>
            <person name="Larimer F."/>
            <person name="Land M."/>
            <person name="Hauser L."/>
            <person name="Markowitz V."/>
            <person name="Cheng J.-F."/>
            <person name="Hugenholtz P."/>
            <person name="Woyke T."/>
            <person name="Wu D."/>
            <person name="Pukall R."/>
            <person name="Steenblock K."/>
            <person name="Brambilla E."/>
            <person name="Klenk H.-P."/>
            <person name="Eisen J.A."/>
        </authorList>
    </citation>
    <scope>NUCLEOTIDE SEQUENCE [LARGE SCALE GENOMIC DNA]</scope>
    <source>
        <strain evidence="4">DSM 19664 / LMG 22246 / CIP 109416 / KR-200</strain>
    </source>
</reference>
<feature type="transmembrane region" description="Helical" evidence="1">
    <location>
        <begin position="149"/>
        <end position="167"/>
    </location>
</feature>
<dbReference type="PANTHER" id="PTHR14969">
    <property type="entry name" value="SPHINGOSINE-1-PHOSPHATE PHOSPHOHYDROLASE"/>
    <property type="match status" value="1"/>
</dbReference>
<keyword evidence="1" id="KW-1133">Transmembrane helix</keyword>